<dbReference type="AlphaFoldDB" id="A0A4Y6UAP3"/>
<name>A0A4Y6UAP3_9PROT</name>
<feature type="chain" id="PRO_5021237529" evidence="1">
    <location>
        <begin position="27"/>
        <end position="123"/>
    </location>
</feature>
<evidence type="ECO:0000256" key="1">
    <source>
        <dbReference type="SAM" id="SignalP"/>
    </source>
</evidence>
<feature type="signal peptide" evidence="1">
    <location>
        <begin position="1"/>
        <end position="26"/>
    </location>
</feature>
<dbReference type="Proteomes" id="UP000318709">
    <property type="component" value="Chromosome"/>
</dbReference>
<dbReference type="OrthoDB" id="7276832at2"/>
<gene>
    <name evidence="2" type="ORF">E3E12_03755</name>
</gene>
<proteinExistence type="predicted"/>
<sequence length="123" mass="13842">MTTRMKLFSALAAVMAMTALAPAAQADSLFADPSKGPTLNQLYKHSKLPHHYVDFSMFHYVPRGDRITVQPERDRLVFNKKTGEPDGYAERRGDAVIYYNPAGKAIRVQRLTPEEMDRLTSGQ</sequence>
<protein>
    <submittedName>
        <fullName evidence="2">Uncharacterized protein</fullName>
    </submittedName>
</protein>
<keyword evidence="3" id="KW-1185">Reference proteome</keyword>
<dbReference type="EMBL" id="CP038231">
    <property type="protein sequence ID" value="QDH13461.1"/>
    <property type="molecule type" value="Genomic_DNA"/>
</dbReference>
<reference evidence="2 3" key="1">
    <citation type="submission" date="2019-03" db="EMBL/GenBank/DDBJ databases">
        <title>The complete genome sequence of Swingsia_sp. F3b2 LMG30590(T).</title>
        <authorList>
            <person name="Chua K.-O."/>
            <person name="Chan K.-G."/>
            <person name="See-Too W.-S."/>
        </authorList>
    </citation>
    <scope>NUCLEOTIDE SEQUENCE [LARGE SCALE GENOMIC DNA]</scope>
    <source>
        <strain evidence="2 3">F3b2</strain>
    </source>
</reference>
<dbReference type="RefSeq" id="WP_141443153.1">
    <property type="nucleotide sequence ID" value="NZ_CP038231.1"/>
</dbReference>
<evidence type="ECO:0000313" key="3">
    <source>
        <dbReference type="Proteomes" id="UP000318709"/>
    </source>
</evidence>
<accession>A0A4Y6UAP3</accession>
<organism evidence="2 3">
    <name type="scientific">Formicincola oecophyllae</name>
    <dbReference type="NCBI Taxonomy" id="2558361"/>
    <lineage>
        <taxon>Bacteria</taxon>
        <taxon>Pseudomonadati</taxon>
        <taxon>Pseudomonadota</taxon>
        <taxon>Alphaproteobacteria</taxon>
        <taxon>Acetobacterales</taxon>
        <taxon>Acetobacteraceae</taxon>
        <taxon>Formicincola</taxon>
    </lineage>
</organism>
<keyword evidence="1" id="KW-0732">Signal</keyword>
<evidence type="ECO:0000313" key="2">
    <source>
        <dbReference type="EMBL" id="QDH13461.1"/>
    </source>
</evidence>
<dbReference type="KEGG" id="swf:E3E12_03755"/>